<keyword evidence="2" id="KW-0812">Transmembrane</keyword>
<evidence type="ECO:0000256" key="1">
    <source>
        <dbReference type="RuleBase" id="RU102079"/>
    </source>
</evidence>
<dbReference type="AlphaFoldDB" id="A0A1Q9ETZ2"/>
<sequence>MGLADATCLVARLAGGAGKKCQAGLSPTRMLRVWLHGPCRCDVPCCKASRRRRKVCFVRRSHVLACFCSSGLLLYVLFLFQLDTTSKEHWLGGSWSAVRLPASADTPVRPESLMQRSIDPQAEKTLKPLEVQEATAAPASIVVPTTPAPSSWRLPLDWQKTQLGPGFPDEIDSAWSDIGVMESGDVLQIEAEGFNSKESPIAVWGWYLNVWKGDGRNWVTKKGNAEPSRLLHFNPRPRGGGYIAINNFLKGTGWGKEKDVPIPEPWKMENAQKSFVLELELGEDAWLVKLNGRQQPEMSYKREGDHREPLILQLYDLINPSVTLNKG</sequence>
<feature type="domain" description="Galectin" evidence="3">
    <location>
        <begin position="173"/>
        <end position="327"/>
    </location>
</feature>
<keyword evidence="2" id="KW-1133">Transmembrane helix</keyword>
<dbReference type="PROSITE" id="PS51304">
    <property type="entry name" value="GALECTIN"/>
    <property type="match status" value="1"/>
</dbReference>
<keyword evidence="2" id="KW-0472">Membrane</keyword>
<accession>A0A1Q9ETZ2</accession>
<protein>
    <recommendedName>
        <fullName evidence="1">Galectin</fullName>
    </recommendedName>
</protein>
<gene>
    <name evidence="4" type="ORF">AK812_SmicGene5348</name>
</gene>
<dbReference type="Pfam" id="PF00337">
    <property type="entry name" value="Gal-bind_lectin"/>
    <property type="match status" value="1"/>
</dbReference>
<dbReference type="OrthoDB" id="10279164at2759"/>
<evidence type="ECO:0000259" key="3">
    <source>
        <dbReference type="PROSITE" id="PS51304"/>
    </source>
</evidence>
<dbReference type="InterPro" id="IPR013320">
    <property type="entry name" value="ConA-like_dom_sf"/>
</dbReference>
<evidence type="ECO:0000313" key="4">
    <source>
        <dbReference type="EMBL" id="OLQ10879.1"/>
    </source>
</evidence>
<feature type="transmembrane region" description="Helical" evidence="2">
    <location>
        <begin position="61"/>
        <end position="80"/>
    </location>
</feature>
<evidence type="ECO:0000256" key="2">
    <source>
        <dbReference type="SAM" id="Phobius"/>
    </source>
</evidence>
<reference evidence="4 5" key="1">
    <citation type="submission" date="2016-02" db="EMBL/GenBank/DDBJ databases">
        <title>Genome analysis of coral dinoflagellate symbionts highlights evolutionary adaptations to a symbiotic lifestyle.</title>
        <authorList>
            <person name="Aranda M."/>
            <person name="Li Y."/>
            <person name="Liew Y.J."/>
            <person name="Baumgarten S."/>
            <person name="Simakov O."/>
            <person name="Wilson M."/>
            <person name="Piel J."/>
            <person name="Ashoor H."/>
            <person name="Bougouffa S."/>
            <person name="Bajic V.B."/>
            <person name="Ryu T."/>
            <person name="Ravasi T."/>
            <person name="Bayer T."/>
            <person name="Micklem G."/>
            <person name="Kim H."/>
            <person name="Bhak J."/>
            <person name="Lajeunesse T.C."/>
            <person name="Voolstra C.R."/>
        </authorList>
    </citation>
    <scope>NUCLEOTIDE SEQUENCE [LARGE SCALE GENOMIC DNA]</scope>
    <source>
        <strain evidence="4 5">CCMP2467</strain>
    </source>
</reference>
<keyword evidence="1" id="KW-0430">Lectin</keyword>
<proteinExistence type="predicted"/>
<dbReference type="SUPFAM" id="SSF49899">
    <property type="entry name" value="Concanavalin A-like lectins/glucanases"/>
    <property type="match status" value="1"/>
</dbReference>
<name>A0A1Q9ETZ2_SYMMI</name>
<dbReference type="GO" id="GO:0030246">
    <property type="term" value="F:carbohydrate binding"/>
    <property type="evidence" value="ECO:0007669"/>
    <property type="project" value="UniProtKB-UniRule"/>
</dbReference>
<comment type="caution">
    <text evidence="4">The sequence shown here is derived from an EMBL/GenBank/DDBJ whole genome shotgun (WGS) entry which is preliminary data.</text>
</comment>
<evidence type="ECO:0000313" key="5">
    <source>
        <dbReference type="Proteomes" id="UP000186817"/>
    </source>
</evidence>
<dbReference type="EMBL" id="LSRX01000070">
    <property type="protein sequence ID" value="OLQ10879.1"/>
    <property type="molecule type" value="Genomic_DNA"/>
</dbReference>
<keyword evidence="5" id="KW-1185">Reference proteome</keyword>
<organism evidence="4 5">
    <name type="scientific">Symbiodinium microadriaticum</name>
    <name type="common">Dinoflagellate</name>
    <name type="synonym">Zooxanthella microadriatica</name>
    <dbReference type="NCBI Taxonomy" id="2951"/>
    <lineage>
        <taxon>Eukaryota</taxon>
        <taxon>Sar</taxon>
        <taxon>Alveolata</taxon>
        <taxon>Dinophyceae</taxon>
        <taxon>Suessiales</taxon>
        <taxon>Symbiodiniaceae</taxon>
        <taxon>Symbiodinium</taxon>
    </lineage>
</organism>
<dbReference type="Gene3D" id="2.60.120.200">
    <property type="match status" value="1"/>
</dbReference>
<dbReference type="InterPro" id="IPR001079">
    <property type="entry name" value="Galectin_CRD"/>
</dbReference>
<dbReference type="Proteomes" id="UP000186817">
    <property type="component" value="Unassembled WGS sequence"/>
</dbReference>